<keyword evidence="24" id="KW-1185">Reference proteome</keyword>
<dbReference type="SUPFAM" id="SSF141072">
    <property type="entry name" value="CalX-like"/>
    <property type="match status" value="2"/>
</dbReference>
<accession>A0A0N4U8L2</accession>
<keyword evidence="16 20" id="KW-0472">Membrane</keyword>
<keyword evidence="17" id="KW-0325">Glycoprotein</keyword>
<keyword evidence="4" id="KW-0050">Antiport</keyword>
<dbReference type="InterPro" id="IPR004837">
    <property type="entry name" value="NaCa_Exmemb"/>
</dbReference>
<feature type="domain" description="Calx-beta" evidence="21">
    <location>
        <begin position="6"/>
        <end position="101"/>
    </location>
</feature>
<evidence type="ECO:0000256" key="20">
    <source>
        <dbReference type="SAM" id="Phobius"/>
    </source>
</evidence>
<dbReference type="Gene3D" id="1.20.1420.30">
    <property type="entry name" value="NCX, central ion-binding region"/>
    <property type="match status" value="1"/>
</dbReference>
<keyword evidence="5" id="KW-1003">Cell membrane</keyword>
<evidence type="ECO:0000256" key="15">
    <source>
        <dbReference type="ARBA" id="ARBA00023065"/>
    </source>
</evidence>
<evidence type="ECO:0000256" key="2">
    <source>
        <dbReference type="ARBA" id="ARBA00007489"/>
    </source>
</evidence>
<evidence type="ECO:0000256" key="7">
    <source>
        <dbReference type="ARBA" id="ARBA00022692"/>
    </source>
</evidence>
<keyword evidence="6" id="KW-0109">Calcium transport</keyword>
<keyword evidence="18" id="KW-0739">Sodium transport</keyword>
<comment type="subcellular location">
    <subcellularLocation>
        <location evidence="1">Cell membrane</location>
        <topology evidence="1">Multi-pass membrane protein</topology>
    </subcellularLocation>
</comment>
<dbReference type="Pfam" id="PF01699">
    <property type="entry name" value="Na_Ca_ex"/>
    <property type="match status" value="1"/>
</dbReference>
<dbReference type="InterPro" id="IPR003644">
    <property type="entry name" value="Calx_beta"/>
</dbReference>
<evidence type="ECO:0000256" key="14">
    <source>
        <dbReference type="ARBA" id="ARBA00023053"/>
    </source>
</evidence>
<comment type="similarity">
    <text evidence="2">Belongs to the Ca(2+):cation antiporter (CaCA) (TC 2.A.19) family. SLC8 subfamily.</text>
</comment>
<evidence type="ECO:0000256" key="19">
    <source>
        <dbReference type="ARBA" id="ARBA00033667"/>
    </source>
</evidence>
<keyword evidence="11" id="KW-0106">Calcium</keyword>
<evidence type="ECO:0000313" key="25">
    <source>
        <dbReference type="WBParaSite" id="DME_0000339201-mRNA-1"/>
    </source>
</evidence>
<dbReference type="PANTHER" id="PTHR11878">
    <property type="entry name" value="SODIUM/CALCIUM EXCHANGER"/>
    <property type="match status" value="1"/>
</dbReference>
<evidence type="ECO:0000256" key="8">
    <source>
        <dbReference type="ARBA" id="ARBA00022723"/>
    </source>
</evidence>
<evidence type="ECO:0000313" key="24">
    <source>
        <dbReference type="Proteomes" id="UP000274756"/>
    </source>
</evidence>
<evidence type="ECO:0000256" key="5">
    <source>
        <dbReference type="ARBA" id="ARBA00022475"/>
    </source>
</evidence>
<evidence type="ECO:0000313" key="22">
    <source>
        <dbReference type="EMBL" id="VDN50285.1"/>
    </source>
</evidence>
<dbReference type="STRING" id="318479.A0A0N4U8L2"/>
<evidence type="ECO:0000256" key="1">
    <source>
        <dbReference type="ARBA" id="ARBA00004651"/>
    </source>
</evidence>
<feature type="transmembrane region" description="Helical" evidence="20">
    <location>
        <begin position="453"/>
        <end position="472"/>
    </location>
</feature>
<dbReference type="Proteomes" id="UP000038040">
    <property type="component" value="Unplaced"/>
</dbReference>
<keyword evidence="15" id="KW-0406">Ion transport</keyword>
<dbReference type="GO" id="GO:0005516">
    <property type="term" value="F:calmodulin binding"/>
    <property type="evidence" value="ECO:0007669"/>
    <property type="project" value="UniProtKB-KW"/>
</dbReference>
<evidence type="ECO:0000256" key="13">
    <source>
        <dbReference type="ARBA" id="ARBA00022989"/>
    </source>
</evidence>
<dbReference type="GO" id="GO:0098794">
    <property type="term" value="C:postsynapse"/>
    <property type="evidence" value="ECO:0007669"/>
    <property type="project" value="TreeGrafter"/>
</dbReference>
<evidence type="ECO:0000256" key="12">
    <source>
        <dbReference type="ARBA" id="ARBA00022860"/>
    </source>
</evidence>
<evidence type="ECO:0000256" key="17">
    <source>
        <dbReference type="ARBA" id="ARBA00023180"/>
    </source>
</evidence>
<dbReference type="EMBL" id="UYYG01000002">
    <property type="protein sequence ID" value="VDN50285.1"/>
    <property type="molecule type" value="Genomic_DNA"/>
</dbReference>
<comment type="catalytic activity">
    <reaction evidence="19">
        <text>Ca(2+)(in) + 3 Na(+)(out) = Ca(2+)(out) + 3 Na(+)(in)</text>
        <dbReference type="Rhea" id="RHEA:69955"/>
        <dbReference type="ChEBI" id="CHEBI:29101"/>
        <dbReference type="ChEBI" id="CHEBI:29108"/>
    </reaction>
</comment>
<evidence type="ECO:0000256" key="11">
    <source>
        <dbReference type="ARBA" id="ARBA00022837"/>
    </source>
</evidence>
<dbReference type="Gene3D" id="2.60.40.2030">
    <property type="match status" value="2"/>
</dbReference>
<evidence type="ECO:0000256" key="4">
    <source>
        <dbReference type="ARBA" id="ARBA00022449"/>
    </source>
</evidence>
<protein>
    <submittedName>
        <fullName evidence="25">Calx-beta domain-containing protein</fullName>
    </submittedName>
</protein>
<keyword evidence="10" id="KW-0677">Repeat</keyword>
<dbReference type="InterPro" id="IPR038081">
    <property type="entry name" value="CalX-like_sf"/>
</dbReference>
<keyword evidence="8" id="KW-0479">Metal-binding</keyword>
<dbReference type="Pfam" id="PF03160">
    <property type="entry name" value="Calx-beta"/>
    <property type="match status" value="2"/>
</dbReference>
<dbReference type="SMART" id="SM00237">
    <property type="entry name" value="Calx_beta"/>
    <property type="match status" value="2"/>
</dbReference>
<dbReference type="WBParaSite" id="DME_0000339201-mRNA-1">
    <property type="protein sequence ID" value="DME_0000339201-mRNA-1"/>
    <property type="gene ID" value="DME_0000339201"/>
</dbReference>
<evidence type="ECO:0000256" key="16">
    <source>
        <dbReference type="ARBA" id="ARBA00023136"/>
    </source>
</evidence>
<proteinExistence type="inferred from homology"/>
<keyword evidence="3" id="KW-0813">Transport</keyword>
<sequence length="481" mass="53933">MKAKTLDEAIIERSIEFSARVYSIQEADQYVKLRILRHGPTDTSVTFRYTTKNGAAKKDLHFLQKSETERFSPGESIKEIYIGLIAEASWRAEHVFYVQLRIESNENSENKTVLGKISVASVRKPDLSSSFIGEPMVQFVQRNYVRYVRAFVTRIGRHDKKNFLVHYYTEGITAISDIDFQAVTDGTLNFADSEYEKFIDIRIFDDMQEEKDETFVIQLSNPSQDITIGPNNKAVVTIMCDDNILKNIKDISKLTTYYLDNMIHGANNWYEQIVEATSVNSGDTVNATFLDCILHVIAFPWKIIVALIPPPMICGGWLCFFIALSDFANIFGCMVGLKDTATAITLVALGTSLPDTIASKIAAENDRTADNAIGNITGSNSVNVFLGLGLPWLIASIYWSTKNENFVVNAGDLGFSVALFTITSVLYHLMLTLRRNIAFFGNAELGGPICPKLFSAFFIFSLWLAYIFLSILKTYGRVIDV</sequence>
<feature type="transmembrane region" description="Helical" evidence="20">
    <location>
        <begin position="382"/>
        <end position="401"/>
    </location>
</feature>
<evidence type="ECO:0000313" key="23">
    <source>
        <dbReference type="Proteomes" id="UP000038040"/>
    </source>
</evidence>
<feature type="transmembrane region" description="Helical" evidence="20">
    <location>
        <begin position="413"/>
        <end position="433"/>
    </location>
</feature>
<evidence type="ECO:0000256" key="3">
    <source>
        <dbReference type="ARBA" id="ARBA00022448"/>
    </source>
</evidence>
<dbReference type="InterPro" id="IPR044880">
    <property type="entry name" value="NCX_ion-bd_dom_sf"/>
</dbReference>
<reference evidence="25" key="1">
    <citation type="submission" date="2017-02" db="UniProtKB">
        <authorList>
            <consortium name="WormBaseParasite"/>
        </authorList>
    </citation>
    <scope>IDENTIFICATION</scope>
</reference>
<feature type="domain" description="Calx-beta" evidence="21">
    <location>
        <begin position="118"/>
        <end position="220"/>
    </location>
</feature>
<keyword evidence="12" id="KW-0112">Calmodulin-binding</keyword>
<dbReference type="AlphaFoldDB" id="A0A0N4U8L2"/>
<evidence type="ECO:0000256" key="6">
    <source>
        <dbReference type="ARBA" id="ARBA00022568"/>
    </source>
</evidence>
<dbReference type="GO" id="GO:0005432">
    <property type="term" value="F:calcium:sodium antiporter activity"/>
    <property type="evidence" value="ECO:0007669"/>
    <property type="project" value="InterPro"/>
</dbReference>
<dbReference type="GO" id="GO:0098703">
    <property type="term" value="P:calcium ion import across plasma membrane"/>
    <property type="evidence" value="ECO:0007669"/>
    <property type="project" value="TreeGrafter"/>
</dbReference>
<keyword evidence="9" id="KW-0732">Signal</keyword>
<keyword evidence="14" id="KW-0915">Sodium</keyword>
<dbReference type="PANTHER" id="PTHR11878:SF76">
    <property type="entry name" value="CALX-BETA DOMAIN-CONTAINING PROTEIN"/>
    <property type="match status" value="1"/>
</dbReference>
<dbReference type="PRINTS" id="PR01259">
    <property type="entry name" value="NACAEXCHNGR"/>
</dbReference>
<dbReference type="GO" id="GO:0042383">
    <property type="term" value="C:sarcolemma"/>
    <property type="evidence" value="ECO:0007669"/>
    <property type="project" value="TreeGrafter"/>
</dbReference>
<dbReference type="GO" id="GO:0007154">
    <property type="term" value="P:cell communication"/>
    <property type="evidence" value="ECO:0007669"/>
    <property type="project" value="InterPro"/>
</dbReference>
<evidence type="ECO:0000259" key="21">
    <source>
        <dbReference type="SMART" id="SM00237"/>
    </source>
</evidence>
<keyword evidence="13 20" id="KW-1133">Transmembrane helix</keyword>
<dbReference type="InterPro" id="IPR004836">
    <property type="entry name" value="Na_Ca_Ex"/>
</dbReference>
<feature type="transmembrane region" description="Helical" evidence="20">
    <location>
        <begin position="299"/>
        <end position="324"/>
    </location>
</feature>
<dbReference type="GO" id="GO:0030424">
    <property type="term" value="C:axon"/>
    <property type="evidence" value="ECO:0007669"/>
    <property type="project" value="TreeGrafter"/>
</dbReference>
<gene>
    <name evidence="22" type="ORF">DME_LOCUS258</name>
</gene>
<evidence type="ECO:0000256" key="18">
    <source>
        <dbReference type="ARBA" id="ARBA00023201"/>
    </source>
</evidence>
<name>A0A0N4U8L2_DRAME</name>
<dbReference type="OrthoDB" id="418484at2759"/>
<reference evidence="22 24" key="2">
    <citation type="submission" date="2018-11" db="EMBL/GenBank/DDBJ databases">
        <authorList>
            <consortium name="Pathogen Informatics"/>
        </authorList>
    </citation>
    <scope>NUCLEOTIDE SEQUENCE [LARGE SCALE GENOMIC DNA]</scope>
</reference>
<dbReference type="GO" id="GO:0046872">
    <property type="term" value="F:metal ion binding"/>
    <property type="evidence" value="ECO:0007669"/>
    <property type="project" value="UniProtKB-KW"/>
</dbReference>
<evidence type="ECO:0000256" key="9">
    <source>
        <dbReference type="ARBA" id="ARBA00022729"/>
    </source>
</evidence>
<dbReference type="InterPro" id="IPR051171">
    <property type="entry name" value="CaCA"/>
</dbReference>
<dbReference type="Proteomes" id="UP000274756">
    <property type="component" value="Unassembled WGS sequence"/>
</dbReference>
<evidence type="ECO:0000256" key="10">
    <source>
        <dbReference type="ARBA" id="ARBA00022737"/>
    </source>
</evidence>
<keyword evidence="7 20" id="KW-0812">Transmembrane</keyword>
<organism evidence="23 25">
    <name type="scientific">Dracunculus medinensis</name>
    <name type="common">Guinea worm</name>
    <dbReference type="NCBI Taxonomy" id="318479"/>
    <lineage>
        <taxon>Eukaryota</taxon>
        <taxon>Metazoa</taxon>
        <taxon>Ecdysozoa</taxon>
        <taxon>Nematoda</taxon>
        <taxon>Chromadorea</taxon>
        <taxon>Rhabditida</taxon>
        <taxon>Spirurina</taxon>
        <taxon>Dracunculoidea</taxon>
        <taxon>Dracunculidae</taxon>
        <taxon>Dracunculus</taxon>
    </lineage>
</organism>